<protein>
    <submittedName>
        <fullName evidence="1">Uncharacterized protein</fullName>
    </submittedName>
</protein>
<organism evidence="1">
    <name type="scientific">marine sediment metagenome</name>
    <dbReference type="NCBI Taxonomy" id="412755"/>
    <lineage>
        <taxon>unclassified sequences</taxon>
        <taxon>metagenomes</taxon>
        <taxon>ecological metagenomes</taxon>
    </lineage>
</organism>
<evidence type="ECO:0000313" key="1">
    <source>
        <dbReference type="EMBL" id="GAH38087.1"/>
    </source>
</evidence>
<gene>
    <name evidence="1" type="ORF">S03H2_22583</name>
</gene>
<name>X1EZP0_9ZZZZ</name>
<sequence>VLVNNPGKNPIMDSGFKGFMCEGILSYKNLHPKPYPPMK</sequence>
<dbReference type="EMBL" id="BARU01012184">
    <property type="protein sequence ID" value="GAH38087.1"/>
    <property type="molecule type" value="Genomic_DNA"/>
</dbReference>
<reference evidence="1" key="1">
    <citation type="journal article" date="2014" name="Front. Microbiol.">
        <title>High frequency of phylogenetically diverse reductive dehalogenase-homologous genes in deep subseafloor sedimentary metagenomes.</title>
        <authorList>
            <person name="Kawai M."/>
            <person name="Futagami T."/>
            <person name="Toyoda A."/>
            <person name="Takaki Y."/>
            <person name="Nishi S."/>
            <person name="Hori S."/>
            <person name="Arai W."/>
            <person name="Tsubouchi T."/>
            <person name="Morono Y."/>
            <person name="Uchiyama I."/>
            <person name="Ito T."/>
            <person name="Fujiyama A."/>
            <person name="Inagaki F."/>
            <person name="Takami H."/>
        </authorList>
    </citation>
    <scope>NUCLEOTIDE SEQUENCE</scope>
    <source>
        <strain evidence="1">Expedition CK06-06</strain>
    </source>
</reference>
<comment type="caution">
    <text evidence="1">The sequence shown here is derived from an EMBL/GenBank/DDBJ whole genome shotgun (WGS) entry which is preliminary data.</text>
</comment>
<accession>X1EZP0</accession>
<proteinExistence type="predicted"/>
<dbReference type="AlphaFoldDB" id="X1EZP0"/>
<feature type="non-terminal residue" evidence="1">
    <location>
        <position position="1"/>
    </location>
</feature>